<dbReference type="Pfam" id="PF22685">
    <property type="entry name" value="Gal80p_C-like"/>
    <property type="match status" value="1"/>
</dbReference>
<organism evidence="3 4">
    <name type="scientific">Fusarium redolens</name>
    <dbReference type="NCBI Taxonomy" id="48865"/>
    <lineage>
        <taxon>Eukaryota</taxon>
        <taxon>Fungi</taxon>
        <taxon>Dikarya</taxon>
        <taxon>Ascomycota</taxon>
        <taxon>Pezizomycotina</taxon>
        <taxon>Sordariomycetes</taxon>
        <taxon>Hypocreomycetidae</taxon>
        <taxon>Hypocreales</taxon>
        <taxon>Nectriaceae</taxon>
        <taxon>Fusarium</taxon>
        <taxon>Fusarium redolens species complex</taxon>
    </lineage>
</organism>
<dbReference type="Gene3D" id="3.30.360.10">
    <property type="entry name" value="Dihydrodipicolinate Reductase, domain 2"/>
    <property type="match status" value="1"/>
</dbReference>
<dbReference type="PANTHER" id="PTHR43708:SF1">
    <property type="entry name" value="GALACTOSE_LACTOSE METABOLISM REGULATORY PROTEIN GAL80"/>
    <property type="match status" value="1"/>
</dbReference>
<gene>
    <name evidence="3" type="ORF">BKA55DRAFT_662407</name>
</gene>
<keyword evidence="4" id="KW-1185">Reference proteome</keyword>
<feature type="domain" description="Gfo/Idh/MocA-like oxidoreductase N-terminal" evidence="1">
    <location>
        <begin position="4"/>
        <end position="133"/>
    </location>
</feature>
<feature type="domain" description="Gal80p-like C-terminal" evidence="2">
    <location>
        <begin position="142"/>
        <end position="292"/>
    </location>
</feature>
<comment type="caution">
    <text evidence="3">The sequence shown here is derived from an EMBL/GenBank/DDBJ whole genome shotgun (WGS) entry which is preliminary data.</text>
</comment>
<dbReference type="InterPro" id="IPR000683">
    <property type="entry name" value="Gfo/Idh/MocA-like_OxRdtase_N"/>
</dbReference>
<name>A0A9P9HEI0_FUSRE</name>
<dbReference type="InterPro" id="IPR051317">
    <property type="entry name" value="Gfo/Idh/MocA_oxidoreduct"/>
</dbReference>
<dbReference type="SUPFAM" id="SSF55347">
    <property type="entry name" value="Glyceraldehyde-3-phosphate dehydrogenase-like, C-terminal domain"/>
    <property type="match status" value="1"/>
</dbReference>
<dbReference type="OrthoDB" id="446809at2759"/>
<evidence type="ECO:0000313" key="3">
    <source>
        <dbReference type="EMBL" id="KAH7255172.1"/>
    </source>
</evidence>
<dbReference type="AlphaFoldDB" id="A0A9P9HEI0"/>
<evidence type="ECO:0008006" key="5">
    <source>
        <dbReference type="Google" id="ProtNLM"/>
    </source>
</evidence>
<evidence type="ECO:0000259" key="2">
    <source>
        <dbReference type="Pfam" id="PF22685"/>
    </source>
</evidence>
<dbReference type="InterPro" id="IPR055080">
    <property type="entry name" value="Gal80p-like_C"/>
</dbReference>
<accession>A0A9P9HEI0</accession>
<evidence type="ECO:0000259" key="1">
    <source>
        <dbReference type="Pfam" id="PF01408"/>
    </source>
</evidence>
<dbReference type="InterPro" id="IPR036291">
    <property type="entry name" value="NAD(P)-bd_dom_sf"/>
</dbReference>
<dbReference type="Gene3D" id="3.40.50.720">
    <property type="entry name" value="NAD(P)-binding Rossmann-like Domain"/>
    <property type="match status" value="1"/>
</dbReference>
<protein>
    <recommendedName>
        <fullName evidence="5">Gfo/Idh/MocA-like oxidoreductase N-terminal domain-containing protein</fullName>
    </recommendedName>
</protein>
<dbReference type="GO" id="GO:0000166">
    <property type="term" value="F:nucleotide binding"/>
    <property type="evidence" value="ECO:0007669"/>
    <property type="project" value="InterPro"/>
</dbReference>
<reference evidence="3" key="1">
    <citation type="journal article" date="2021" name="Nat. Commun.">
        <title>Genetic determinants of endophytism in the Arabidopsis root mycobiome.</title>
        <authorList>
            <person name="Mesny F."/>
            <person name="Miyauchi S."/>
            <person name="Thiergart T."/>
            <person name="Pickel B."/>
            <person name="Atanasova L."/>
            <person name="Karlsson M."/>
            <person name="Huettel B."/>
            <person name="Barry K.W."/>
            <person name="Haridas S."/>
            <person name="Chen C."/>
            <person name="Bauer D."/>
            <person name="Andreopoulos W."/>
            <person name="Pangilinan J."/>
            <person name="LaButti K."/>
            <person name="Riley R."/>
            <person name="Lipzen A."/>
            <person name="Clum A."/>
            <person name="Drula E."/>
            <person name="Henrissat B."/>
            <person name="Kohler A."/>
            <person name="Grigoriev I.V."/>
            <person name="Martin F.M."/>
            <person name="Hacquard S."/>
        </authorList>
    </citation>
    <scope>NUCLEOTIDE SEQUENCE</scope>
    <source>
        <strain evidence="3">MPI-CAGE-AT-0023</strain>
    </source>
</reference>
<dbReference type="Pfam" id="PF01408">
    <property type="entry name" value="GFO_IDH_MocA"/>
    <property type="match status" value="1"/>
</dbReference>
<dbReference type="RefSeq" id="XP_046050741.1">
    <property type="nucleotide sequence ID" value="XM_046197634.1"/>
</dbReference>
<dbReference type="SUPFAM" id="SSF51735">
    <property type="entry name" value="NAD(P)-binding Rossmann-fold domains"/>
    <property type="match status" value="1"/>
</dbReference>
<evidence type="ECO:0000313" key="4">
    <source>
        <dbReference type="Proteomes" id="UP000720189"/>
    </source>
</evidence>
<dbReference type="PANTHER" id="PTHR43708">
    <property type="entry name" value="CONSERVED EXPRESSED OXIDOREDUCTASE (EUROFUNG)"/>
    <property type="match status" value="1"/>
</dbReference>
<proteinExistence type="predicted"/>
<dbReference type="GeneID" id="70227588"/>
<dbReference type="Proteomes" id="UP000720189">
    <property type="component" value="Unassembled WGS sequence"/>
</dbReference>
<dbReference type="EMBL" id="JAGMUX010000006">
    <property type="protein sequence ID" value="KAH7255172.1"/>
    <property type="molecule type" value="Genomic_DNA"/>
</dbReference>
<sequence>MAPIRLGIIGLSANLGSWAAAAHLPYLLSPHGRAHYKIVALCNSSVESAHSTIKTFGLPSDTRAYGDPSDLAQDANIDLVVCSTRVDRHYETIKPSMSAGKAVFVEWPLASNISQVRELASLARMQNIKCVVGLQGPATAPINGVRKLLEDGLIGKVLSSGVKSWGGTGNHNSVPESLRYFTQIAMGGNAITIGFGHLWEFLQYALGDTYDIRSRLQLQRPKVGLTSKTGVIVGTVESDVPDLVSVNALLRPSQYIENGATVFLTFHRGPPFPGEPNLTWTISGEKGELKFTADGGTTPRTMASGAIKIELHDFSTGMVRDIPWAWEPWRQELPIAARGVAGVYEAYARGDHTAYCDFEHGLKRHEQLENILSRRDY</sequence>